<name>A0ABN9VPY1_9DINO</name>
<feature type="region of interest" description="Disordered" evidence="1">
    <location>
        <begin position="444"/>
        <end position="476"/>
    </location>
</feature>
<gene>
    <name evidence="2" type="ORF">PCOR1329_LOCUS60145</name>
</gene>
<evidence type="ECO:0000313" key="2">
    <source>
        <dbReference type="EMBL" id="CAK0875480.1"/>
    </source>
</evidence>
<evidence type="ECO:0000256" key="1">
    <source>
        <dbReference type="SAM" id="MobiDB-lite"/>
    </source>
</evidence>
<reference evidence="2" key="1">
    <citation type="submission" date="2023-10" db="EMBL/GenBank/DDBJ databases">
        <authorList>
            <person name="Chen Y."/>
            <person name="Shah S."/>
            <person name="Dougan E. K."/>
            <person name="Thang M."/>
            <person name="Chan C."/>
        </authorList>
    </citation>
    <scope>NUCLEOTIDE SEQUENCE [LARGE SCALE GENOMIC DNA]</scope>
</reference>
<keyword evidence="3" id="KW-1185">Reference proteome</keyword>
<feature type="compositionally biased region" description="Basic and acidic residues" evidence="1">
    <location>
        <begin position="450"/>
        <end position="476"/>
    </location>
</feature>
<dbReference type="EMBL" id="CAUYUJ010017517">
    <property type="protein sequence ID" value="CAK0875480.1"/>
    <property type="molecule type" value="Genomic_DNA"/>
</dbReference>
<dbReference type="Proteomes" id="UP001189429">
    <property type="component" value="Unassembled WGS sequence"/>
</dbReference>
<comment type="caution">
    <text evidence="2">The sequence shown here is derived from an EMBL/GenBank/DDBJ whole genome shotgun (WGS) entry which is preliminary data.</text>
</comment>
<sequence length="476" mass="49833">MDPAGLLLREATRGFAAGAAAWGAAWGAQCPSCPACPSCTCSCEPRLACPGGSVSEVQRPELLGASIAWLVSVAVGAAAGWAFSRWSSAAPSSAPAPPSAAAEPAPAALETPTSAAQLAAAQEMAMAAVHPVAALGLQEGDFILVEYAGYPNVFHERLVVLAPDGSSLTCTLTPDDDSYEEDLFSAAEVRRWLPCVGGRMGAYPPAAAGMHVHGFRGVPSPVRVAQVLAAAAARLGIQLGAGDAVTPNLIGMPPAGMLVAGPPAVPAPAGGAPAVAAGADARIQPVTYDLQGQRHADFRTAVMGMSEGAFPDWPVRGPRTALWVLKFMEAHGGTPTGRHSRWLSETRLQGHEPGVDEHERACRTLERMVIYDQLNVANLASGEMLARTVQLQEERYRDRVAPAVDSGSLDAHVLMGADQLRGNVCVAPLLQDHIKDELTKMNAYRKGQRKAREERDLARKNKKGTKGDKGSGKDDK</sequence>
<organism evidence="2 3">
    <name type="scientific">Prorocentrum cordatum</name>
    <dbReference type="NCBI Taxonomy" id="2364126"/>
    <lineage>
        <taxon>Eukaryota</taxon>
        <taxon>Sar</taxon>
        <taxon>Alveolata</taxon>
        <taxon>Dinophyceae</taxon>
        <taxon>Prorocentrales</taxon>
        <taxon>Prorocentraceae</taxon>
        <taxon>Prorocentrum</taxon>
    </lineage>
</organism>
<protein>
    <submittedName>
        <fullName evidence="2">Uncharacterized protein</fullName>
    </submittedName>
</protein>
<accession>A0ABN9VPY1</accession>
<evidence type="ECO:0000313" key="3">
    <source>
        <dbReference type="Proteomes" id="UP001189429"/>
    </source>
</evidence>
<proteinExistence type="predicted"/>